<dbReference type="InterPro" id="IPR005180">
    <property type="entry name" value="DUF302"/>
</dbReference>
<dbReference type="CDD" id="cd14797">
    <property type="entry name" value="DUF302"/>
    <property type="match status" value="1"/>
</dbReference>
<feature type="domain" description="DUF302" evidence="2">
    <location>
        <begin position="57"/>
        <end position="119"/>
    </location>
</feature>
<protein>
    <submittedName>
        <fullName evidence="3">DUF302 domain-containing protein</fullName>
    </submittedName>
</protein>
<name>A0ABS9KEJ1_9BACT</name>
<reference evidence="3" key="1">
    <citation type="submission" date="2022-01" db="EMBL/GenBank/DDBJ databases">
        <authorList>
            <person name="Wang Y."/>
        </authorList>
    </citation>
    <scope>NUCLEOTIDE SEQUENCE</scope>
    <source>
        <strain evidence="3">WB101</strain>
    </source>
</reference>
<dbReference type="Gene3D" id="3.30.310.70">
    <property type="entry name" value="TT1751-like domain"/>
    <property type="match status" value="1"/>
</dbReference>
<dbReference type="PANTHER" id="PTHR38342:SF2">
    <property type="entry name" value="INNER MEMBRANE OR EXPORTED"/>
    <property type="match status" value="1"/>
</dbReference>
<evidence type="ECO:0000313" key="3">
    <source>
        <dbReference type="EMBL" id="MCG2589264.1"/>
    </source>
</evidence>
<evidence type="ECO:0000256" key="1">
    <source>
        <dbReference type="SAM" id="SignalP"/>
    </source>
</evidence>
<reference evidence="3" key="2">
    <citation type="submission" date="2024-05" db="EMBL/GenBank/DDBJ databases">
        <title>Rhodohalobacter halophilus gen. nov., sp. nov., a moderately halophilic member of the family Balneolaceae.</title>
        <authorList>
            <person name="Xia J."/>
        </authorList>
    </citation>
    <scope>NUCLEOTIDE SEQUENCE</scope>
    <source>
        <strain evidence="3">WB101</strain>
    </source>
</reference>
<dbReference type="PANTHER" id="PTHR38342">
    <property type="entry name" value="SLR5037 PROTEIN"/>
    <property type="match status" value="1"/>
</dbReference>
<evidence type="ECO:0000259" key="2">
    <source>
        <dbReference type="Pfam" id="PF03625"/>
    </source>
</evidence>
<dbReference type="Pfam" id="PF03625">
    <property type="entry name" value="DUF302"/>
    <property type="match status" value="1"/>
</dbReference>
<organism evidence="3 4">
    <name type="scientific">Rhodohalobacter sulfatireducens</name>
    <dbReference type="NCBI Taxonomy" id="2911366"/>
    <lineage>
        <taxon>Bacteria</taxon>
        <taxon>Pseudomonadati</taxon>
        <taxon>Balneolota</taxon>
        <taxon>Balneolia</taxon>
        <taxon>Balneolales</taxon>
        <taxon>Balneolaceae</taxon>
        <taxon>Rhodohalobacter</taxon>
    </lineage>
</organism>
<feature type="chain" id="PRO_5046466538" evidence="1">
    <location>
        <begin position="23"/>
        <end position="152"/>
    </location>
</feature>
<keyword evidence="1" id="KW-0732">Signal</keyword>
<accession>A0ABS9KEJ1</accession>
<proteinExistence type="predicted"/>
<dbReference type="RefSeq" id="WP_237854627.1">
    <property type="nucleotide sequence ID" value="NZ_JAKLWS010000014.1"/>
</dbReference>
<gene>
    <name evidence="3" type="ORF">L6773_11860</name>
</gene>
<evidence type="ECO:0000313" key="4">
    <source>
        <dbReference type="Proteomes" id="UP001165366"/>
    </source>
</evidence>
<dbReference type="InterPro" id="IPR035923">
    <property type="entry name" value="TT1751-like_sf"/>
</dbReference>
<keyword evidence="4" id="KW-1185">Reference proteome</keyword>
<dbReference type="Proteomes" id="UP001165366">
    <property type="component" value="Unassembled WGS sequence"/>
</dbReference>
<feature type="signal peptide" evidence="1">
    <location>
        <begin position="1"/>
        <end position="22"/>
    </location>
</feature>
<dbReference type="SUPFAM" id="SSF103247">
    <property type="entry name" value="TT1751-like"/>
    <property type="match status" value="1"/>
</dbReference>
<comment type="caution">
    <text evidence="3">The sequence shown here is derived from an EMBL/GenBank/DDBJ whole genome shotgun (WGS) entry which is preliminary data.</text>
</comment>
<dbReference type="EMBL" id="JAKLWS010000014">
    <property type="protein sequence ID" value="MCG2589264.1"/>
    <property type="molecule type" value="Genomic_DNA"/>
</dbReference>
<sequence>MRLLLKTTLLIISIISFSTAYAQEGITTVQSNYTVEETANRLENILKENGITIFSEIDHQQGASGVDMELLPTRLIIVGNPNLGTPIMQCSQTAAIDLPQKILIWKNSEGIVQIGYNNPDYLKNRHSITGCNDVLKKIGGALHNFVSSAADG</sequence>